<reference evidence="2" key="1">
    <citation type="submission" date="2024-02" db="EMBL/GenBank/DDBJ databases">
        <authorList>
            <consortium name="ELIXIR-Norway"/>
            <consortium name="Elixir Norway"/>
        </authorList>
    </citation>
    <scope>NUCLEOTIDE SEQUENCE</scope>
</reference>
<dbReference type="EMBL" id="OZ020102">
    <property type="protein sequence ID" value="CAK9275566.1"/>
    <property type="molecule type" value="Genomic_DNA"/>
</dbReference>
<evidence type="ECO:0008006" key="4">
    <source>
        <dbReference type="Google" id="ProtNLM"/>
    </source>
</evidence>
<evidence type="ECO:0000313" key="2">
    <source>
        <dbReference type="EMBL" id="CAK9275566.1"/>
    </source>
</evidence>
<evidence type="ECO:0000256" key="1">
    <source>
        <dbReference type="SAM" id="SignalP"/>
    </source>
</evidence>
<accession>A0ABP0XB13</accession>
<evidence type="ECO:0000313" key="3">
    <source>
        <dbReference type="Proteomes" id="UP001497444"/>
    </source>
</evidence>
<proteinExistence type="predicted"/>
<feature type="signal peptide" evidence="1">
    <location>
        <begin position="1"/>
        <end position="20"/>
    </location>
</feature>
<gene>
    <name evidence="2" type="ORF">CSSPJE1EN1_LOCUS21044</name>
</gene>
<sequence length="127" mass="14475">MFFNFLIFYFAFCRNDLNNAAPVQSNSLQASWHSLKCLEHIDEATTRPPSMLLQRLWRLWPQPHCLLRAIANKVASCCHSVLPHEDVVLDSRTCQGISSATACALRPWRSHTPWIHSLQLGGNSFRA</sequence>
<keyword evidence="3" id="KW-1185">Reference proteome</keyword>
<dbReference type="Proteomes" id="UP001497444">
    <property type="component" value="Chromosome 7"/>
</dbReference>
<keyword evidence="1" id="KW-0732">Signal</keyword>
<protein>
    <recommendedName>
        <fullName evidence="4">Secreted protein</fullName>
    </recommendedName>
</protein>
<feature type="chain" id="PRO_5047003832" description="Secreted protein" evidence="1">
    <location>
        <begin position="21"/>
        <end position="127"/>
    </location>
</feature>
<name>A0ABP0XB13_9BRYO</name>
<organism evidence="2 3">
    <name type="scientific">Sphagnum jensenii</name>
    <dbReference type="NCBI Taxonomy" id="128206"/>
    <lineage>
        <taxon>Eukaryota</taxon>
        <taxon>Viridiplantae</taxon>
        <taxon>Streptophyta</taxon>
        <taxon>Embryophyta</taxon>
        <taxon>Bryophyta</taxon>
        <taxon>Sphagnophytina</taxon>
        <taxon>Sphagnopsida</taxon>
        <taxon>Sphagnales</taxon>
        <taxon>Sphagnaceae</taxon>
        <taxon>Sphagnum</taxon>
    </lineage>
</organism>